<keyword evidence="2" id="KW-1185">Reference proteome</keyword>
<reference evidence="1 2" key="1">
    <citation type="submission" date="2016-10" db="EMBL/GenBank/DDBJ databases">
        <authorList>
            <person name="de Groot N.N."/>
        </authorList>
    </citation>
    <scope>NUCLEOTIDE SEQUENCE [LARGE SCALE GENOMIC DNA]</scope>
    <source>
        <strain evidence="1 2">DSM 10495</strain>
    </source>
</reference>
<gene>
    <name evidence="1" type="ORF">SAMN04489745_0434</name>
</gene>
<dbReference type="RefSeq" id="WP_066213453.1">
    <property type="nucleotide sequence ID" value="NZ_FNSN01000003.1"/>
</dbReference>
<proteinExistence type="predicted"/>
<dbReference type="AlphaFoldDB" id="A0A1H4JX74"/>
<name>A0A1H4JX74_9MICC</name>
<dbReference type="Proteomes" id="UP000182652">
    <property type="component" value="Unassembled WGS sequence"/>
</dbReference>
<evidence type="ECO:0000313" key="2">
    <source>
        <dbReference type="Proteomes" id="UP000182652"/>
    </source>
</evidence>
<protein>
    <submittedName>
        <fullName evidence="1">Uncharacterized protein</fullName>
    </submittedName>
</protein>
<organism evidence="1 2">
    <name type="scientific">Arthrobacter woluwensis</name>
    <dbReference type="NCBI Taxonomy" id="156980"/>
    <lineage>
        <taxon>Bacteria</taxon>
        <taxon>Bacillati</taxon>
        <taxon>Actinomycetota</taxon>
        <taxon>Actinomycetes</taxon>
        <taxon>Micrococcales</taxon>
        <taxon>Micrococcaceae</taxon>
        <taxon>Arthrobacter</taxon>
    </lineage>
</organism>
<accession>A0A1H4JX74</accession>
<dbReference type="EMBL" id="FNSN01000003">
    <property type="protein sequence ID" value="SEB50773.1"/>
    <property type="molecule type" value="Genomic_DNA"/>
</dbReference>
<sequence length="64" mass="7320">MSISMRLEFEIDDLGSGGSKVRDLREWLKVAEQNGADDDDDLFVLRDERGDMTGFYMYVLPEGD</sequence>
<evidence type="ECO:0000313" key="1">
    <source>
        <dbReference type="EMBL" id="SEB50773.1"/>
    </source>
</evidence>